<dbReference type="InterPro" id="IPR018860">
    <property type="entry name" value="APC_suCDC26"/>
</dbReference>
<keyword evidence="4" id="KW-1185">Reference proteome</keyword>
<evidence type="ECO:0000313" key="4">
    <source>
        <dbReference type="Proteomes" id="UP000813444"/>
    </source>
</evidence>
<organism evidence="3 4">
    <name type="scientific">Stachybotrys elegans</name>
    <dbReference type="NCBI Taxonomy" id="80388"/>
    <lineage>
        <taxon>Eukaryota</taxon>
        <taxon>Fungi</taxon>
        <taxon>Dikarya</taxon>
        <taxon>Ascomycota</taxon>
        <taxon>Pezizomycotina</taxon>
        <taxon>Sordariomycetes</taxon>
        <taxon>Hypocreomycetidae</taxon>
        <taxon>Hypocreales</taxon>
        <taxon>Stachybotryaceae</taxon>
        <taxon>Stachybotrys</taxon>
    </lineage>
</organism>
<dbReference type="GO" id="GO:0005680">
    <property type="term" value="C:anaphase-promoting complex"/>
    <property type="evidence" value="ECO:0007669"/>
    <property type="project" value="InterPro"/>
</dbReference>
<name>A0A8K0WQ88_9HYPO</name>
<evidence type="ECO:0000256" key="2">
    <source>
        <dbReference type="SAM" id="MobiDB-lite"/>
    </source>
</evidence>
<dbReference type="GO" id="GO:0031145">
    <property type="term" value="P:anaphase-promoting complex-dependent catabolic process"/>
    <property type="evidence" value="ECO:0007669"/>
    <property type="project" value="InterPro"/>
</dbReference>
<keyword evidence="1" id="KW-0833">Ubl conjugation pathway</keyword>
<protein>
    <submittedName>
        <fullName evidence="3">Uncharacterized protein</fullName>
    </submittedName>
</protein>
<evidence type="ECO:0000313" key="3">
    <source>
        <dbReference type="EMBL" id="KAH7313472.1"/>
    </source>
</evidence>
<reference evidence="3" key="1">
    <citation type="journal article" date="2021" name="Nat. Commun.">
        <title>Genetic determinants of endophytism in the Arabidopsis root mycobiome.</title>
        <authorList>
            <person name="Mesny F."/>
            <person name="Miyauchi S."/>
            <person name="Thiergart T."/>
            <person name="Pickel B."/>
            <person name="Atanasova L."/>
            <person name="Karlsson M."/>
            <person name="Huettel B."/>
            <person name="Barry K.W."/>
            <person name="Haridas S."/>
            <person name="Chen C."/>
            <person name="Bauer D."/>
            <person name="Andreopoulos W."/>
            <person name="Pangilinan J."/>
            <person name="LaButti K."/>
            <person name="Riley R."/>
            <person name="Lipzen A."/>
            <person name="Clum A."/>
            <person name="Drula E."/>
            <person name="Henrissat B."/>
            <person name="Kohler A."/>
            <person name="Grigoriev I.V."/>
            <person name="Martin F.M."/>
            <person name="Hacquard S."/>
        </authorList>
    </citation>
    <scope>NUCLEOTIDE SEQUENCE</scope>
    <source>
        <strain evidence="3">MPI-CAGE-CH-0235</strain>
    </source>
</reference>
<dbReference type="Proteomes" id="UP000813444">
    <property type="component" value="Unassembled WGS sequence"/>
</dbReference>
<dbReference type="AlphaFoldDB" id="A0A8K0WQ88"/>
<accession>A0A8K0WQ88</accession>
<dbReference type="Pfam" id="PF10471">
    <property type="entry name" value="ANAPC_CDC26"/>
    <property type="match status" value="1"/>
</dbReference>
<comment type="caution">
    <text evidence="3">The sequence shown here is derived from an EMBL/GenBank/DDBJ whole genome shotgun (WGS) entry which is preliminary data.</text>
</comment>
<proteinExistence type="predicted"/>
<dbReference type="EMBL" id="JAGPNK010000009">
    <property type="protein sequence ID" value="KAH7313472.1"/>
    <property type="molecule type" value="Genomic_DNA"/>
</dbReference>
<evidence type="ECO:0000256" key="1">
    <source>
        <dbReference type="ARBA" id="ARBA00022786"/>
    </source>
</evidence>
<feature type="region of interest" description="Disordered" evidence="2">
    <location>
        <begin position="24"/>
        <end position="70"/>
    </location>
</feature>
<sequence length="70" mass="7583">MLRRPPTTLQITSEDLAAVAVYAHAQPGDAHTGPEAHSMEGVQSSPDPHVRVRRARDDRIGVSSTRRGGR</sequence>
<dbReference type="OrthoDB" id="5302254at2759"/>
<gene>
    <name evidence="3" type="ORF">B0I35DRAFT_480154</name>
</gene>